<dbReference type="Pfam" id="PF01521">
    <property type="entry name" value="Fe-S_biosyn"/>
    <property type="match status" value="1"/>
</dbReference>
<dbReference type="InterPro" id="IPR035903">
    <property type="entry name" value="HesB-like_dom_sf"/>
</dbReference>
<evidence type="ECO:0000313" key="3">
    <source>
        <dbReference type="EMBL" id="KAG7192820.1"/>
    </source>
</evidence>
<dbReference type="InterPro" id="IPR000361">
    <property type="entry name" value="ATAP_core_dom"/>
</dbReference>
<dbReference type="NCBIfam" id="TIGR00049">
    <property type="entry name" value="iron-sulfur cluster assembly accessory protein"/>
    <property type="match status" value="1"/>
</dbReference>
<dbReference type="FunFam" id="2.60.300.12:FF:000011">
    <property type="entry name" value="Iron-sulfur assembly protein 2"/>
    <property type="match status" value="1"/>
</dbReference>
<dbReference type="GO" id="GO:0005506">
    <property type="term" value="F:iron ion binding"/>
    <property type="evidence" value="ECO:0007669"/>
    <property type="project" value="TreeGrafter"/>
</dbReference>
<comment type="similarity">
    <text evidence="1">Belongs to the HesB/IscA family.</text>
</comment>
<evidence type="ECO:0000259" key="2">
    <source>
        <dbReference type="Pfam" id="PF01521"/>
    </source>
</evidence>
<gene>
    <name evidence="3" type="primary">ISA2</name>
    <name evidence="3" type="ORF">KQ657_001277</name>
</gene>
<dbReference type="EMBL" id="JAHMUF010000015">
    <property type="protein sequence ID" value="KAG7192820.1"/>
    <property type="molecule type" value="Genomic_DNA"/>
</dbReference>
<sequence>MIRSLGRGIRYLSVRWNGTSSSAAAVSKLKASGFSLPQNNPPPPQLTPEQTIQLQTDSADFAITKLVHGVTPKKLAITERAVSKLRLIIETDKDPDSALRIGVESGGCHGFQYNLKLTQVAKELAQDKDNDLYVFKRGPAQVIIDDSSLEILQDSKVDYTKELIGSQFKVVDSPYTSTSCGCGSSFDFDFDKLEEAKLARGSS</sequence>
<dbReference type="OrthoDB" id="1938621at2759"/>
<proteinExistence type="inferred from homology"/>
<dbReference type="GO" id="GO:0051539">
    <property type="term" value="F:4 iron, 4 sulfur cluster binding"/>
    <property type="evidence" value="ECO:0007669"/>
    <property type="project" value="TreeGrafter"/>
</dbReference>
<evidence type="ECO:0000313" key="4">
    <source>
        <dbReference type="Proteomes" id="UP000790833"/>
    </source>
</evidence>
<evidence type="ECO:0000256" key="1">
    <source>
        <dbReference type="ARBA" id="ARBA00006718"/>
    </source>
</evidence>
<dbReference type="GO" id="GO:0016226">
    <property type="term" value="P:iron-sulfur cluster assembly"/>
    <property type="evidence" value="ECO:0007669"/>
    <property type="project" value="InterPro"/>
</dbReference>
<reference evidence="3" key="1">
    <citation type="submission" date="2021-03" db="EMBL/GenBank/DDBJ databases">
        <authorList>
            <person name="Palmer J.M."/>
        </authorList>
    </citation>
    <scope>NUCLEOTIDE SEQUENCE</scope>
    <source>
        <strain evidence="3">ARV_011</strain>
    </source>
</reference>
<comment type="caution">
    <text evidence="3">The sequence shown here is derived from an EMBL/GenBank/DDBJ whole genome shotgun (WGS) entry which is preliminary data.</text>
</comment>
<dbReference type="InterPro" id="IPR016092">
    <property type="entry name" value="ATAP"/>
</dbReference>
<dbReference type="GO" id="GO:0005739">
    <property type="term" value="C:mitochondrion"/>
    <property type="evidence" value="ECO:0007669"/>
    <property type="project" value="TreeGrafter"/>
</dbReference>
<organism evidence="3 4">
    <name type="scientific">Scheffersomyces spartinae</name>
    <dbReference type="NCBI Taxonomy" id="45513"/>
    <lineage>
        <taxon>Eukaryota</taxon>
        <taxon>Fungi</taxon>
        <taxon>Dikarya</taxon>
        <taxon>Ascomycota</taxon>
        <taxon>Saccharomycotina</taxon>
        <taxon>Pichiomycetes</taxon>
        <taxon>Debaryomycetaceae</taxon>
        <taxon>Scheffersomyces</taxon>
    </lineage>
</organism>
<protein>
    <submittedName>
        <fullName evidence="3">[4Fe-4S] proteins maturation</fullName>
    </submittedName>
</protein>
<name>A0A9P8AGZ8_9ASCO</name>
<accession>A0A9P8AGZ8</accession>
<dbReference type="PANTHER" id="PTHR43011:SF1">
    <property type="entry name" value="IRON-SULFUR CLUSTER ASSEMBLY 2 HOMOLOG, MITOCHONDRIAL"/>
    <property type="match status" value="1"/>
</dbReference>
<dbReference type="GO" id="GO:0051537">
    <property type="term" value="F:2 iron, 2 sulfur cluster binding"/>
    <property type="evidence" value="ECO:0007669"/>
    <property type="project" value="TreeGrafter"/>
</dbReference>
<dbReference type="RefSeq" id="XP_043048370.1">
    <property type="nucleotide sequence ID" value="XM_043192075.1"/>
</dbReference>
<feature type="domain" description="Core" evidence="2">
    <location>
        <begin position="74"/>
        <end position="183"/>
    </location>
</feature>
<dbReference type="PANTHER" id="PTHR43011">
    <property type="entry name" value="IRON-SULFUR CLUSTER ASSEMBLY 2 HOMOLOG, MITOCHONDRIAL"/>
    <property type="match status" value="1"/>
</dbReference>
<dbReference type="AlphaFoldDB" id="A0A9P8AGZ8"/>
<keyword evidence="4" id="KW-1185">Reference proteome</keyword>
<dbReference type="Gene3D" id="2.60.300.12">
    <property type="entry name" value="HesB-like domain"/>
    <property type="match status" value="1"/>
</dbReference>
<dbReference type="GeneID" id="66114651"/>
<dbReference type="Proteomes" id="UP000790833">
    <property type="component" value="Unassembled WGS sequence"/>
</dbReference>
<dbReference type="SUPFAM" id="SSF89360">
    <property type="entry name" value="HesB-like domain"/>
    <property type="match status" value="1"/>
</dbReference>